<dbReference type="HOGENOM" id="CLU_051989_3_0_1"/>
<dbReference type="Pfam" id="PF00657">
    <property type="entry name" value="Lipase_GDSL"/>
    <property type="match status" value="1"/>
</dbReference>
<dbReference type="InterPro" id="IPR036514">
    <property type="entry name" value="SGNH_hydro_sf"/>
</dbReference>
<dbReference type="PANTHER" id="PTHR14209">
    <property type="entry name" value="ISOAMYL ACETATE-HYDROLYZING ESTERASE 1"/>
    <property type="match status" value="1"/>
</dbReference>
<organism evidence="1 2">
    <name type="scientific">Exserohilum turcicum (strain 28A)</name>
    <name type="common">Northern leaf blight fungus</name>
    <name type="synonym">Setosphaeria turcica</name>
    <dbReference type="NCBI Taxonomy" id="671987"/>
    <lineage>
        <taxon>Eukaryota</taxon>
        <taxon>Fungi</taxon>
        <taxon>Dikarya</taxon>
        <taxon>Ascomycota</taxon>
        <taxon>Pezizomycotina</taxon>
        <taxon>Dothideomycetes</taxon>
        <taxon>Pleosporomycetidae</taxon>
        <taxon>Pleosporales</taxon>
        <taxon>Pleosporineae</taxon>
        <taxon>Pleosporaceae</taxon>
        <taxon>Exserohilum</taxon>
    </lineage>
</organism>
<protein>
    <recommendedName>
        <fullName evidence="3">SGNH hydrolase-type esterase domain-containing protein</fullName>
    </recommendedName>
</protein>
<accession>R0K1H6</accession>
<dbReference type="RefSeq" id="XP_008024922.1">
    <property type="nucleotide sequence ID" value="XM_008026731.1"/>
</dbReference>
<dbReference type="OrthoDB" id="671439at2759"/>
<evidence type="ECO:0000313" key="2">
    <source>
        <dbReference type="Proteomes" id="UP000016935"/>
    </source>
</evidence>
<reference evidence="1 2" key="1">
    <citation type="journal article" date="2012" name="PLoS Pathog.">
        <title>Diverse lifestyles and strategies of plant pathogenesis encoded in the genomes of eighteen Dothideomycetes fungi.</title>
        <authorList>
            <person name="Ohm R.A."/>
            <person name="Feau N."/>
            <person name="Henrissat B."/>
            <person name="Schoch C.L."/>
            <person name="Horwitz B.A."/>
            <person name="Barry K.W."/>
            <person name="Condon B.J."/>
            <person name="Copeland A.C."/>
            <person name="Dhillon B."/>
            <person name="Glaser F."/>
            <person name="Hesse C.N."/>
            <person name="Kosti I."/>
            <person name="LaButti K."/>
            <person name="Lindquist E.A."/>
            <person name="Lucas S."/>
            <person name="Salamov A.A."/>
            <person name="Bradshaw R.E."/>
            <person name="Ciuffetti L."/>
            <person name="Hamelin R.C."/>
            <person name="Kema G.H.J."/>
            <person name="Lawrence C."/>
            <person name="Scott J.A."/>
            <person name="Spatafora J.W."/>
            <person name="Turgeon B.G."/>
            <person name="de Wit P.J.G.M."/>
            <person name="Zhong S."/>
            <person name="Goodwin S.B."/>
            <person name="Grigoriev I.V."/>
        </authorList>
    </citation>
    <scope>NUCLEOTIDE SEQUENCE [LARGE SCALE GENOMIC DNA]</scope>
    <source>
        <strain evidence="2">28A</strain>
    </source>
</reference>
<dbReference type="eggNOG" id="KOG3035">
    <property type="taxonomic scope" value="Eukaryota"/>
</dbReference>
<name>R0K1H6_EXST2</name>
<dbReference type="GO" id="GO:0016788">
    <property type="term" value="F:hydrolase activity, acting on ester bonds"/>
    <property type="evidence" value="ECO:0007669"/>
    <property type="project" value="InterPro"/>
</dbReference>
<dbReference type="PANTHER" id="PTHR14209:SF19">
    <property type="entry name" value="ISOAMYL ACETATE-HYDROLYZING ESTERASE 1 HOMOLOG"/>
    <property type="match status" value="1"/>
</dbReference>
<sequence>MPEFVLFGDSLTEWGFSEATQGFGRFLQQQYRYKVGIVNEGRVGLDLVMRFEEPAADMAALSAEQPEIVLFGASMTEWSFTRETHGFGWYLTDKYVGKARVVNEGRAGYTSSSLQDDFARVIRRATAPDAPQTLLFTIFVGANDACVFGDTEKVPWPVFSENIRGFLDTILTEQAMENTKIVLITPPPINGPADDGERLSQKQIEDMNRAKKEWPRYKTYMNKKRYAEGLMQIAKEYEETERVAGLNFWQLIVDALMKEEGWQYDPELPPGCGLIGAKSFPKGWFTDGLHLDVKGYAVLSKGLFKLITTKWPELAPEKL</sequence>
<evidence type="ECO:0000313" key="1">
    <source>
        <dbReference type="EMBL" id="EOA87003.1"/>
    </source>
</evidence>
<dbReference type="STRING" id="671987.R0K1H6"/>
<dbReference type="EMBL" id="KB908592">
    <property type="protein sequence ID" value="EOA87003.1"/>
    <property type="molecule type" value="Genomic_DNA"/>
</dbReference>
<dbReference type="GeneID" id="19402209"/>
<keyword evidence="2" id="KW-1185">Reference proteome</keyword>
<dbReference type="InterPro" id="IPR045136">
    <property type="entry name" value="Iah1-like"/>
</dbReference>
<gene>
    <name evidence="1" type="ORF">SETTUDRAFT_19524</name>
</gene>
<dbReference type="InterPro" id="IPR001087">
    <property type="entry name" value="GDSL"/>
</dbReference>
<dbReference type="SUPFAM" id="SSF52266">
    <property type="entry name" value="SGNH hydrolase"/>
    <property type="match status" value="2"/>
</dbReference>
<dbReference type="AlphaFoldDB" id="R0K1H6"/>
<proteinExistence type="predicted"/>
<evidence type="ECO:0008006" key="3">
    <source>
        <dbReference type="Google" id="ProtNLM"/>
    </source>
</evidence>
<dbReference type="Gene3D" id="3.40.50.1110">
    <property type="entry name" value="SGNH hydrolase"/>
    <property type="match status" value="2"/>
</dbReference>
<dbReference type="Proteomes" id="UP000016935">
    <property type="component" value="Unassembled WGS sequence"/>
</dbReference>
<reference evidence="1 2" key="2">
    <citation type="journal article" date="2013" name="PLoS Genet.">
        <title>Comparative genome structure, secondary metabolite, and effector coding capacity across Cochliobolus pathogens.</title>
        <authorList>
            <person name="Condon B.J."/>
            <person name="Leng Y."/>
            <person name="Wu D."/>
            <person name="Bushley K.E."/>
            <person name="Ohm R.A."/>
            <person name="Otillar R."/>
            <person name="Martin J."/>
            <person name="Schackwitz W."/>
            <person name="Grimwood J."/>
            <person name="MohdZainudin N."/>
            <person name="Xue C."/>
            <person name="Wang R."/>
            <person name="Manning V.A."/>
            <person name="Dhillon B."/>
            <person name="Tu Z.J."/>
            <person name="Steffenson B.J."/>
            <person name="Salamov A."/>
            <person name="Sun H."/>
            <person name="Lowry S."/>
            <person name="LaButti K."/>
            <person name="Han J."/>
            <person name="Copeland A."/>
            <person name="Lindquist E."/>
            <person name="Barry K."/>
            <person name="Schmutz J."/>
            <person name="Baker S.E."/>
            <person name="Ciuffetti L.M."/>
            <person name="Grigoriev I.V."/>
            <person name="Zhong S."/>
            <person name="Turgeon B.G."/>
        </authorList>
    </citation>
    <scope>NUCLEOTIDE SEQUENCE [LARGE SCALE GENOMIC DNA]</scope>
    <source>
        <strain evidence="2">28A</strain>
    </source>
</reference>